<dbReference type="RefSeq" id="WP_334316133.1">
    <property type="nucleotide sequence ID" value="NZ_CP065938.1"/>
</dbReference>
<dbReference type="InterPro" id="IPR011324">
    <property type="entry name" value="Cytotoxic_necrot_fac-like_cat"/>
</dbReference>
<accession>A0ABY5Y372</accession>
<dbReference type="InterPro" id="IPR038371">
    <property type="entry name" value="Cu_polyphenol_OxRdtase_sf"/>
</dbReference>
<comment type="catalytic activity">
    <reaction evidence="9">
        <text>S-methyl-5'-thioadenosine + phosphate = 5-(methylsulfanyl)-alpha-D-ribose 1-phosphate + adenine</text>
        <dbReference type="Rhea" id="RHEA:11852"/>
        <dbReference type="ChEBI" id="CHEBI:16708"/>
        <dbReference type="ChEBI" id="CHEBI:17509"/>
        <dbReference type="ChEBI" id="CHEBI:43474"/>
        <dbReference type="ChEBI" id="CHEBI:58533"/>
        <dbReference type="EC" id="2.4.2.28"/>
    </reaction>
    <physiologicalReaction direction="left-to-right" evidence="9">
        <dbReference type="Rhea" id="RHEA:11853"/>
    </physiologicalReaction>
</comment>
<keyword evidence="4" id="KW-0479">Metal-binding</keyword>
<keyword evidence="11" id="KW-1185">Reference proteome</keyword>
<keyword evidence="5" id="KW-0378">Hydrolase</keyword>
<dbReference type="Gene3D" id="3.60.140.10">
    <property type="entry name" value="CNF1/YfiH-like putative cysteine hydrolases"/>
    <property type="match status" value="1"/>
</dbReference>
<organism evidence="10 11">
    <name type="scientific">Taurinivorans muris</name>
    <dbReference type="NCBI Taxonomy" id="2787751"/>
    <lineage>
        <taxon>Bacteria</taxon>
        <taxon>Pseudomonadati</taxon>
        <taxon>Thermodesulfobacteriota</taxon>
        <taxon>Desulfovibrionia</taxon>
        <taxon>Desulfovibrionales</taxon>
        <taxon>Desulfovibrionaceae</taxon>
        <taxon>Taurinivorans</taxon>
    </lineage>
</organism>
<evidence type="ECO:0000313" key="10">
    <source>
        <dbReference type="EMBL" id="UWX06521.1"/>
    </source>
</evidence>
<evidence type="ECO:0000256" key="9">
    <source>
        <dbReference type="ARBA" id="ARBA00049893"/>
    </source>
</evidence>
<keyword evidence="6" id="KW-0862">Zinc</keyword>
<comment type="catalytic activity">
    <reaction evidence="8">
        <text>adenosine + phosphate = alpha-D-ribose 1-phosphate + adenine</text>
        <dbReference type="Rhea" id="RHEA:27642"/>
        <dbReference type="ChEBI" id="CHEBI:16335"/>
        <dbReference type="ChEBI" id="CHEBI:16708"/>
        <dbReference type="ChEBI" id="CHEBI:43474"/>
        <dbReference type="ChEBI" id="CHEBI:57720"/>
        <dbReference type="EC" id="2.4.2.1"/>
    </reaction>
    <physiologicalReaction direction="left-to-right" evidence="8">
        <dbReference type="Rhea" id="RHEA:27643"/>
    </physiologicalReaction>
</comment>
<proteinExistence type="inferred from homology"/>
<dbReference type="InterPro" id="IPR003730">
    <property type="entry name" value="Cu_polyphenol_OxRdtase"/>
</dbReference>
<comment type="similarity">
    <text evidence="2">Belongs to the purine nucleoside phosphorylase YfiH/LACC1 family.</text>
</comment>
<keyword evidence="3" id="KW-0808">Transferase</keyword>
<dbReference type="PANTHER" id="PTHR30616:SF2">
    <property type="entry name" value="PURINE NUCLEOSIDE PHOSPHORYLASE LACC1"/>
    <property type="match status" value="1"/>
</dbReference>
<name>A0ABY5Y372_9BACT</name>
<evidence type="ECO:0000256" key="5">
    <source>
        <dbReference type="ARBA" id="ARBA00022801"/>
    </source>
</evidence>
<evidence type="ECO:0000256" key="2">
    <source>
        <dbReference type="ARBA" id="ARBA00007353"/>
    </source>
</evidence>
<comment type="catalytic activity">
    <reaction evidence="7">
        <text>adenosine + H2O + H(+) = inosine + NH4(+)</text>
        <dbReference type="Rhea" id="RHEA:24408"/>
        <dbReference type="ChEBI" id="CHEBI:15377"/>
        <dbReference type="ChEBI" id="CHEBI:15378"/>
        <dbReference type="ChEBI" id="CHEBI:16335"/>
        <dbReference type="ChEBI" id="CHEBI:17596"/>
        <dbReference type="ChEBI" id="CHEBI:28938"/>
        <dbReference type="EC" id="3.5.4.4"/>
    </reaction>
    <physiologicalReaction direction="left-to-right" evidence="7">
        <dbReference type="Rhea" id="RHEA:24409"/>
    </physiologicalReaction>
</comment>
<evidence type="ECO:0000313" key="11">
    <source>
        <dbReference type="Proteomes" id="UP001058120"/>
    </source>
</evidence>
<evidence type="ECO:0000256" key="8">
    <source>
        <dbReference type="ARBA" id="ARBA00048968"/>
    </source>
</evidence>
<dbReference type="Pfam" id="PF02578">
    <property type="entry name" value="Cu-oxidase_4"/>
    <property type="match status" value="1"/>
</dbReference>
<protein>
    <submittedName>
        <fullName evidence="10">Laccase domain-containing protein</fullName>
    </submittedName>
</protein>
<evidence type="ECO:0000256" key="4">
    <source>
        <dbReference type="ARBA" id="ARBA00022723"/>
    </source>
</evidence>
<dbReference type="SUPFAM" id="SSF64438">
    <property type="entry name" value="CNF1/YfiH-like putative cysteine hydrolases"/>
    <property type="match status" value="1"/>
</dbReference>
<comment type="catalytic activity">
    <reaction evidence="1">
        <text>inosine + phosphate = alpha-D-ribose 1-phosphate + hypoxanthine</text>
        <dbReference type="Rhea" id="RHEA:27646"/>
        <dbReference type="ChEBI" id="CHEBI:17368"/>
        <dbReference type="ChEBI" id="CHEBI:17596"/>
        <dbReference type="ChEBI" id="CHEBI:43474"/>
        <dbReference type="ChEBI" id="CHEBI:57720"/>
        <dbReference type="EC" id="2.4.2.1"/>
    </reaction>
    <physiologicalReaction direction="left-to-right" evidence="1">
        <dbReference type="Rhea" id="RHEA:27647"/>
    </physiologicalReaction>
</comment>
<evidence type="ECO:0000256" key="7">
    <source>
        <dbReference type="ARBA" id="ARBA00047989"/>
    </source>
</evidence>
<evidence type="ECO:0000256" key="1">
    <source>
        <dbReference type="ARBA" id="ARBA00000553"/>
    </source>
</evidence>
<evidence type="ECO:0000256" key="6">
    <source>
        <dbReference type="ARBA" id="ARBA00022833"/>
    </source>
</evidence>
<gene>
    <name evidence="10" type="ORF">JBF11_04210</name>
</gene>
<evidence type="ECO:0000256" key="3">
    <source>
        <dbReference type="ARBA" id="ARBA00022679"/>
    </source>
</evidence>
<sequence length="243" mass="28017">MLDNLIFFKFCGIRNVHCLFQGKNLDPRKSLGSIAFNRGEDNAAIRQNRKFLFEKLAMPVLEVRQIHSNIMHFSPEPTAFFEEANIEGDGIATNQKKHALLIKTADCQPILFAHNKGGHVMALHVGWRGNRNDFILEAVSKFCEKYRLNAKDLLAVRGPSLGPKEAQFVNFDTEWGATYAAWFNIQEQTLDLWELTRHQLRQAGLLQENIHGLDFCTKTMHKQYFSHRQDNQTGRQASLIWFE</sequence>
<dbReference type="EMBL" id="CP065938">
    <property type="protein sequence ID" value="UWX06521.1"/>
    <property type="molecule type" value="Genomic_DNA"/>
</dbReference>
<reference evidence="10" key="1">
    <citation type="submission" date="2020-12" db="EMBL/GenBank/DDBJ databases">
        <title>Taurinivorans muris gen. nov., sp. nov., fundamental and realized metabolic niche of a ubiquitous sulfidogenic bacterium in the murine intestine.</title>
        <authorList>
            <person name="Ye H."/>
            <person name="Hanson B.T."/>
            <person name="Loy A."/>
        </authorList>
    </citation>
    <scope>NUCLEOTIDE SEQUENCE</scope>
    <source>
        <strain evidence="10">LT0009</strain>
    </source>
</reference>
<dbReference type="Proteomes" id="UP001058120">
    <property type="component" value="Chromosome"/>
</dbReference>
<dbReference type="CDD" id="cd16833">
    <property type="entry name" value="YfiH"/>
    <property type="match status" value="1"/>
</dbReference>
<dbReference type="PANTHER" id="PTHR30616">
    <property type="entry name" value="UNCHARACTERIZED PROTEIN YFIH"/>
    <property type="match status" value="1"/>
</dbReference>